<organism evidence="1 2">
    <name type="scientific">Psophocarpus tetragonolobus</name>
    <name type="common">Winged bean</name>
    <name type="synonym">Dolichos tetragonolobus</name>
    <dbReference type="NCBI Taxonomy" id="3891"/>
    <lineage>
        <taxon>Eukaryota</taxon>
        <taxon>Viridiplantae</taxon>
        <taxon>Streptophyta</taxon>
        <taxon>Embryophyta</taxon>
        <taxon>Tracheophyta</taxon>
        <taxon>Spermatophyta</taxon>
        <taxon>Magnoliopsida</taxon>
        <taxon>eudicotyledons</taxon>
        <taxon>Gunneridae</taxon>
        <taxon>Pentapetalae</taxon>
        <taxon>rosids</taxon>
        <taxon>fabids</taxon>
        <taxon>Fabales</taxon>
        <taxon>Fabaceae</taxon>
        <taxon>Papilionoideae</taxon>
        <taxon>50 kb inversion clade</taxon>
        <taxon>NPAAA clade</taxon>
        <taxon>indigoferoid/millettioid clade</taxon>
        <taxon>Phaseoleae</taxon>
        <taxon>Psophocarpus</taxon>
    </lineage>
</organism>
<evidence type="ECO:0000313" key="2">
    <source>
        <dbReference type="Proteomes" id="UP001386955"/>
    </source>
</evidence>
<dbReference type="EMBL" id="JAYMYS010000004">
    <property type="protein sequence ID" value="KAK7394219.1"/>
    <property type="molecule type" value="Genomic_DNA"/>
</dbReference>
<sequence>MMASDSFSMIHLSYNQPMSGFQGVQFTWHASIGKRENPCNDESRSSRWHRLVLTLRSPPFRVFQPMGNVLGAYLKGLAAKANKDVFKYRIIYDNLDRVRALREKHVFTQDGIKDNIVCKVNPFCDSLGKGYDTIHEKDEDIVEPEGIFHQELKVVAMTPKARLEPKCEAQGCSLFCSSLFTSDKCSRAEMPTDESTELGVQIFSCQVIPKAQNENVDCSTVTEDKK</sequence>
<dbReference type="AlphaFoldDB" id="A0AAN9SEM9"/>
<protein>
    <submittedName>
        <fullName evidence="1">Uncharacterized protein</fullName>
    </submittedName>
</protein>
<dbReference type="Proteomes" id="UP001386955">
    <property type="component" value="Unassembled WGS sequence"/>
</dbReference>
<proteinExistence type="predicted"/>
<evidence type="ECO:0000313" key="1">
    <source>
        <dbReference type="EMBL" id="KAK7394219.1"/>
    </source>
</evidence>
<name>A0AAN9SEM9_PSOTE</name>
<accession>A0AAN9SEM9</accession>
<comment type="caution">
    <text evidence="1">The sequence shown here is derived from an EMBL/GenBank/DDBJ whole genome shotgun (WGS) entry which is preliminary data.</text>
</comment>
<reference evidence="1 2" key="1">
    <citation type="submission" date="2024-01" db="EMBL/GenBank/DDBJ databases">
        <title>The genomes of 5 underutilized Papilionoideae crops provide insights into root nodulation and disease resistanc.</title>
        <authorList>
            <person name="Jiang F."/>
        </authorList>
    </citation>
    <scope>NUCLEOTIDE SEQUENCE [LARGE SCALE GENOMIC DNA]</scope>
    <source>
        <strain evidence="1">DUOXIRENSHENG_FW03</strain>
        <tissue evidence="1">Leaves</tissue>
    </source>
</reference>
<gene>
    <name evidence="1" type="ORF">VNO78_14741</name>
</gene>
<keyword evidence="2" id="KW-1185">Reference proteome</keyword>